<name>A0A7W3LIJ4_ACTNM</name>
<feature type="domain" description="DUF2399" evidence="1">
    <location>
        <begin position="256"/>
        <end position="388"/>
    </location>
</feature>
<dbReference type="Proteomes" id="UP000572680">
    <property type="component" value="Unassembled WGS sequence"/>
</dbReference>
<evidence type="ECO:0000259" key="2">
    <source>
        <dbReference type="Pfam" id="PF11796"/>
    </source>
</evidence>
<keyword evidence="4" id="KW-1185">Reference proteome</keyword>
<organism evidence="3 4">
    <name type="scientific">Actinomadura namibiensis</name>
    <dbReference type="NCBI Taxonomy" id="182080"/>
    <lineage>
        <taxon>Bacteria</taxon>
        <taxon>Bacillati</taxon>
        <taxon>Actinomycetota</taxon>
        <taxon>Actinomycetes</taxon>
        <taxon>Streptosporangiales</taxon>
        <taxon>Thermomonosporaceae</taxon>
        <taxon>Actinomadura</taxon>
    </lineage>
</organism>
<sequence length="402" mass="43119">MTGDLASLVEDPDFAPFWRALHDRLCERGAPEQLATLRVPDLPLFAKAQLNALLNASTGRGPAVKVNGTAATVPLRALLRRTGTAPQDLVALAERAVGKPVENRAAVRQAETDRRRTLWDHATAALPRFPRLVTRLKASGIGADEPEARRLIDTLAQVTDGLPYAPPVSLPKLAHDCAGDPHYFDPGTINRTRLVDAVTEFTGRADPTFPHQAPALLAGVGILTDRLSNIVLLHRVRVAGDGVIDRRLRASPVPVALTLLDLTREPPTLAPQILTVVENPSLLEAAMSWGADVALACTSGHLRAVDHALLQLAHDQGVTLRYAGDLDHDGFQIAATVADLYGAELVAMDAETVAEAAEPPGSVPLRQQFDPELKRTLGLTDHAVFQENDAVIRRVLNVGPVS</sequence>
<proteinExistence type="predicted"/>
<gene>
    <name evidence="3" type="ORF">HNR61_000323</name>
</gene>
<dbReference type="Pfam" id="PF09664">
    <property type="entry name" value="DUF2399"/>
    <property type="match status" value="1"/>
</dbReference>
<comment type="caution">
    <text evidence="3">The sequence shown here is derived from an EMBL/GenBank/DDBJ whole genome shotgun (WGS) entry which is preliminary data.</text>
</comment>
<feature type="domain" description="Conserved hypothetical protein CHP02679 N terminus" evidence="2">
    <location>
        <begin position="37"/>
        <end position="233"/>
    </location>
</feature>
<dbReference type="EMBL" id="JACJIA010000001">
    <property type="protein sequence ID" value="MBA8948725.1"/>
    <property type="molecule type" value="Genomic_DNA"/>
</dbReference>
<evidence type="ECO:0000313" key="3">
    <source>
        <dbReference type="EMBL" id="MBA8948725.1"/>
    </source>
</evidence>
<dbReference type="InterPro" id="IPR024465">
    <property type="entry name" value="DUF2399"/>
</dbReference>
<dbReference type="RefSeq" id="WP_182841324.1">
    <property type="nucleotide sequence ID" value="NZ_BAAALP010000015.1"/>
</dbReference>
<dbReference type="Pfam" id="PF11796">
    <property type="entry name" value="DUF3323"/>
    <property type="match status" value="1"/>
</dbReference>
<evidence type="ECO:0000259" key="1">
    <source>
        <dbReference type="Pfam" id="PF09664"/>
    </source>
</evidence>
<evidence type="ECO:0000313" key="4">
    <source>
        <dbReference type="Proteomes" id="UP000572680"/>
    </source>
</evidence>
<protein>
    <submittedName>
        <fullName evidence="3">Uncharacterized protein (TIGR02679 family)</fullName>
    </submittedName>
</protein>
<dbReference type="InterPro" id="IPR024466">
    <property type="entry name" value="CHP02679_N"/>
</dbReference>
<reference evidence="3 4" key="1">
    <citation type="submission" date="2020-08" db="EMBL/GenBank/DDBJ databases">
        <title>Genomic Encyclopedia of Type Strains, Phase IV (KMG-IV): sequencing the most valuable type-strain genomes for metagenomic binning, comparative biology and taxonomic classification.</title>
        <authorList>
            <person name="Goeker M."/>
        </authorList>
    </citation>
    <scope>NUCLEOTIDE SEQUENCE [LARGE SCALE GENOMIC DNA]</scope>
    <source>
        <strain evidence="3 4">DSM 44197</strain>
    </source>
</reference>
<dbReference type="AlphaFoldDB" id="A0A7W3LIJ4"/>
<accession>A0A7W3LIJ4</accession>